<organism evidence="1 2">
    <name type="scientific">Suillus subaureus</name>
    <dbReference type="NCBI Taxonomy" id="48587"/>
    <lineage>
        <taxon>Eukaryota</taxon>
        <taxon>Fungi</taxon>
        <taxon>Dikarya</taxon>
        <taxon>Basidiomycota</taxon>
        <taxon>Agaricomycotina</taxon>
        <taxon>Agaricomycetes</taxon>
        <taxon>Agaricomycetidae</taxon>
        <taxon>Boletales</taxon>
        <taxon>Suillineae</taxon>
        <taxon>Suillaceae</taxon>
        <taxon>Suillus</taxon>
    </lineage>
</organism>
<sequence length="100" mass="11749">MVDNMINCLDTGMWFLIKIILCRDYGLKYKYIDQRLVGQIGTKWKLGEKWVSQMNKLTKARVGQYQKLGNVFSLHLVLQRGFLHKQQSSQWSNDIRGTIL</sequence>
<reference evidence="1" key="1">
    <citation type="journal article" date="2020" name="New Phytol.">
        <title>Comparative genomics reveals dynamic genome evolution in host specialist ectomycorrhizal fungi.</title>
        <authorList>
            <person name="Lofgren L.A."/>
            <person name="Nguyen N.H."/>
            <person name="Vilgalys R."/>
            <person name="Ruytinx J."/>
            <person name="Liao H.L."/>
            <person name="Branco S."/>
            <person name="Kuo A."/>
            <person name="LaButti K."/>
            <person name="Lipzen A."/>
            <person name="Andreopoulos W."/>
            <person name="Pangilinan J."/>
            <person name="Riley R."/>
            <person name="Hundley H."/>
            <person name="Na H."/>
            <person name="Barry K."/>
            <person name="Grigoriev I.V."/>
            <person name="Stajich J.E."/>
            <person name="Kennedy P.G."/>
        </authorList>
    </citation>
    <scope>NUCLEOTIDE SEQUENCE</scope>
    <source>
        <strain evidence="1">MN1</strain>
    </source>
</reference>
<dbReference type="EMBL" id="JABBWG010000302">
    <property type="protein sequence ID" value="KAG1795825.1"/>
    <property type="molecule type" value="Genomic_DNA"/>
</dbReference>
<comment type="caution">
    <text evidence="1">The sequence shown here is derived from an EMBL/GenBank/DDBJ whole genome shotgun (WGS) entry which is preliminary data.</text>
</comment>
<keyword evidence="2" id="KW-1185">Reference proteome</keyword>
<proteinExistence type="predicted"/>
<protein>
    <submittedName>
        <fullName evidence="1">Uncharacterized protein</fullName>
    </submittedName>
</protein>
<evidence type="ECO:0000313" key="2">
    <source>
        <dbReference type="Proteomes" id="UP000807769"/>
    </source>
</evidence>
<dbReference type="AlphaFoldDB" id="A0A9P7AT66"/>
<dbReference type="RefSeq" id="XP_041185264.1">
    <property type="nucleotide sequence ID" value="XM_041333820.1"/>
</dbReference>
<accession>A0A9P7AT66</accession>
<dbReference type="Proteomes" id="UP000807769">
    <property type="component" value="Unassembled WGS sequence"/>
</dbReference>
<evidence type="ECO:0000313" key="1">
    <source>
        <dbReference type="EMBL" id="KAG1795825.1"/>
    </source>
</evidence>
<dbReference type="GeneID" id="64627837"/>
<gene>
    <name evidence="1" type="ORF">BJ212DRAFT_1306501</name>
</gene>
<name>A0A9P7AT66_9AGAM</name>